<reference evidence="4 5" key="1">
    <citation type="submission" date="2018-05" db="EMBL/GenBank/DDBJ databases">
        <title>Abyssibacter profundi OUC007T gen. nov., sp. nov, a marine bacterium isolated from seawater of the Mariana Trench.</title>
        <authorList>
            <person name="Zhou S."/>
        </authorList>
    </citation>
    <scope>NUCLEOTIDE SEQUENCE [LARGE SCALE GENOMIC DNA]</scope>
    <source>
        <strain evidence="4 5">OUC007</strain>
    </source>
</reference>
<dbReference type="NCBIfam" id="TIGR00103">
    <property type="entry name" value="DNA_YbaB_EbfC"/>
    <property type="match status" value="1"/>
</dbReference>
<comment type="caution">
    <text evidence="4">The sequence shown here is derived from an EMBL/GenBank/DDBJ whole genome shotgun (WGS) entry which is preliminary data.</text>
</comment>
<dbReference type="OrthoDB" id="9808738at2"/>
<dbReference type="GO" id="GO:0003677">
    <property type="term" value="F:DNA binding"/>
    <property type="evidence" value="ECO:0007669"/>
    <property type="project" value="UniProtKB-UniRule"/>
</dbReference>
<evidence type="ECO:0000313" key="4">
    <source>
        <dbReference type="EMBL" id="PWN57324.1"/>
    </source>
</evidence>
<accession>A0A363UPE5</accession>
<dbReference type="GO" id="GO:0005829">
    <property type="term" value="C:cytosol"/>
    <property type="evidence" value="ECO:0007669"/>
    <property type="project" value="TreeGrafter"/>
</dbReference>
<dbReference type="GO" id="GO:0043590">
    <property type="term" value="C:bacterial nucleoid"/>
    <property type="evidence" value="ECO:0007669"/>
    <property type="project" value="UniProtKB-UniRule"/>
</dbReference>
<keyword evidence="5" id="KW-1185">Reference proteome</keyword>
<dbReference type="EMBL" id="QEQK01000002">
    <property type="protein sequence ID" value="PWN57324.1"/>
    <property type="molecule type" value="Genomic_DNA"/>
</dbReference>
<dbReference type="Gene3D" id="3.30.1310.10">
    <property type="entry name" value="Nucleoid-associated protein YbaB-like domain"/>
    <property type="match status" value="1"/>
</dbReference>
<dbReference type="PANTHER" id="PTHR33449">
    <property type="entry name" value="NUCLEOID-ASSOCIATED PROTEIN YBAB"/>
    <property type="match status" value="1"/>
</dbReference>
<proteinExistence type="inferred from homology"/>
<comment type="similarity">
    <text evidence="2">Belongs to the YbaB/EbfC family.</text>
</comment>
<keyword evidence="1 2" id="KW-0238">DNA-binding</keyword>
<evidence type="ECO:0000256" key="1">
    <source>
        <dbReference type="ARBA" id="ARBA00023125"/>
    </source>
</evidence>
<gene>
    <name evidence="4" type="ORF">DEH80_02150</name>
</gene>
<comment type="subunit">
    <text evidence="2">Homodimer.</text>
</comment>
<comment type="function">
    <text evidence="2">Binds to DNA and alters its conformation. May be involved in regulation of gene expression, nucleoid organization and DNA protection.</text>
</comment>
<dbReference type="HAMAP" id="MF_00274">
    <property type="entry name" value="DNA_YbaB_EbfC"/>
    <property type="match status" value="1"/>
</dbReference>
<evidence type="ECO:0000256" key="2">
    <source>
        <dbReference type="HAMAP-Rule" id="MF_00274"/>
    </source>
</evidence>
<keyword evidence="2" id="KW-0963">Cytoplasm</keyword>
<evidence type="ECO:0000256" key="3">
    <source>
        <dbReference type="SAM" id="MobiDB-lite"/>
    </source>
</evidence>
<feature type="compositionally biased region" description="Polar residues" evidence="3">
    <location>
        <begin position="13"/>
        <end position="23"/>
    </location>
</feature>
<sequence>MKGALGNLMRQAQEMQSKMQAKQQELAEKETEGQSGAGMVKVVMNGRHEVKRVTIDPSVLEEDKEFLEDLVAAAVNDAVTRVEEQNKEVMSELTSGLNLPPGMNLPF</sequence>
<comment type="subcellular location">
    <subcellularLocation>
        <location evidence="2">Cytoplasm</location>
        <location evidence="2">Nucleoid</location>
    </subcellularLocation>
</comment>
<dbReference type="InterPro" id="IPR004401">
    <property type="entry name" value="YbaB/EbfC"/>
</dbReference>
<dbReference type="PIRSF" id="PIRSF004555">
    <property type="entry name" value="UCP004555"/>
    <property type="match status" value="1"/>
</dbReference>
<feature type="region of interest" description="Disordered" evidence="3">
    <location>
        <begin position="1"/>
        <end position="34"/>
    </location>
</feature>
<dbReference type="Proteomes" id="UP000251800">
    <property type="component" value="Unassembled WGS sequence"/>
</dbReference>
<dbReference type="SUPFAM" id="SSF82607">
    <property type="entry name" value="YbaB-like"/>
    <property type="match status" value="1"/>
</dbReference>
<name>A0A363UPE5_9GAMM</name>
<dbReference type="AlphaFoldDB" id="A0A363UPE5"/>
<evidence type="ECO:0000313" key="5">
    <source>
        <dbReference type="Proteomes" id="UP000251800"/>
    </source>
</evidence>
<dbReference type="InterPro" id="IPR036894">
    <property type="entry name" value="YbaB-like_sf"/>
</dbReference>
<dbReference type="RefSeq" id="WP_109718830.1">
    <property type="nucleotide sequence ID" value="NZ_QEQK01000002.1"/>
</dbReference>
<organism evidence="4 5">
    <name type="scientific">Abyssibacter profundi</name>
    <dbReference type="NCBI Taxonomy" id="2182787"/>
    <lineage>
        <taxon>Bacteria</taxon>
        <taxon>Pseudomonadati</taxon>
        <taxon>Pseudomonadota</taxon>
        <taxon>Gammaproteobacteria</taxon>
        <taxon>Chromatiales</taxon>
        <taxon>Oceanococcaceae</taxon>
        <taxon>Abyssibacter</taxon>
    </lineage>
</organism>
<protein>
    <recommendedName>
        <fullName evidence="2">Nucleoid-associated protein DEH80_02150</fullName>
    </recommendedName>
</protein>
<dbReference type="Pfam" id="PF02575">
    <property type="entry name" value="YbaB_DNA_bd"/>
    <property type="match status" value="1"/>
</dbReference>
<dbReference type="PANTHER" id="PTHR33449:SF1">
    <property type="entry name" value="NUCLEOID-ASSOCIATED PROTEIN YBAB"/>
    <property type="match status" value="1"/>
</dbReference>